<evidence type="ECO:0000313" key="1">
    <source>
        <dbReference type="EMBL" id="GAI57507.1"/>
    </source>
</evidence>
<dbReference type="EMBL" id="BARV01039499">
    <property type="protein sequence ID" value="GAI57507.1"/>
    <property type="molecule type" value="Genomic_DNA"/>
</dbReference>
<name>X1PMN2_9ZZZZ</name>
<protein>
    <submittedName>
        <fullName evidence="1">Uncharacterized protein</fullName>
    </submittedName>
</protein>
<accession>X1PMN2</accession>
<reference evidence="1" key="1">
    <citation type="journal article" date="2014" name="Front. Microbiol.">
        <title>High frequency of phylogenetically diverse reductive dehalogenase-homologous genes in deep subseafloor sedimentary metagenomes.</title>
        <authorList>
            <person name="Kawai M."/>
            <person name="Futagami T."/>
            <person name="Toyoda A."/>
            <person name="Takaki Y."/>
            <person name="Nishi S."/>
            <person name="Hori S."/>
            <person name="Arai W."/>
            <person name="Tsubouchi T."/>
            <person name="Morono Y."/>
            <person name="Uchiyama I."/>
            <person name="Ito T."/>
            <person name="Fujiyama A."/>
            <person name="Inagaki F."/>
            <person name="Takami H."/>
        </authorList>
    </citation>
    <scope>NUCLEOTIDE SEQUENCE</scope>
    <source>
        <strain evidence="1">Expedition CK06-06</strain>
    </source>
</reference>
<sequence length="92" mass="10995">MTLPSWEEINKSIATLPDWKAIEEDYEKGLYKKPIGGAFNIRPYSFEEDKFQKAYREMAIKQRLSLDPDDPKHQYDWRALYKEKKELVPDLV</sequence>
<comment type="caution">
    <text evidence="1">The sequence shown here is derived from an EMBL/GenBank/DDBJ whole genome shotgun (WGS) entry which is preliminary data.</text>
</comment>
<organism evidence="1">
    <name type="scientific">marine sediment metagenome</name>
    <dbReference type="NCBI Taxonomy" id="412755"/>
    <lineage>
        <taxon>unclassified sequences</taxon>
        <taxon>metagenomes</taxon>
        <taxon>ecological metagenomes</taxon>
    </lineage>
</organism>
<gene>
    <name evidence="1" type="ORF">S06H3_60528</name>
</gene>
<dbReference type="AlphaFoldDB" id="X1PMN2"/>
<proteinExistence type="predicted"/>